<dbReference type="STRING" id="1531429.JI75_00520"/>
<evidence type="ECO:0000259" key="8">
    <source>
        <dbReference type="PROSITE" id="PS51379"/>
    </source>
</evidence>
<dbReference type="SUPFAM" id="SSF54862">
    <property type="entry name" value="4Fe-4S ferredoxins"/>
    <property type="match status" value="1"/>
</dbReference>
<evidence type="ECO:0000256" key="4">
    <source>
        <dbReference type="ARBA" id="ARBA00022737"/>
    </source>
</evidence>
<evidence type="ECO:0000313" key="10">
    <source>
        <dbReference type="Proteomes" id="UP000031121"/>
    </source>
</evidence>
<evidence type="ECO:0000313" key="9">
    <source>
        <dbReference type="EMBL" id="AJC11410.1"/>
    </source>
</evidence>
<dbReference type="KEGG" id="cbac:JI75_00520"/>
<keyword evidence="1" id="KW-0813">Transport</keyword>
<dbReference type="RefSeq" id="WP_039687961.1">
    <property type="nucleotide sequence ID" value="NZ_CP009302.1"/>
</dbReference>
<keyword evidence="10" id="KW-1185">Reference proteome</keyword>
<dbReference type="AlphaFoldDB" id="A0A0A8B1W9"/>
<keyword evidence="4" id="KW-0677">Repeat</keyword>
<evidence type="ECO:0000256" key="7">
    <source>
        <dbReference type="ARBA" id="ARBA00023014"/>
    </source>
</evidence>
<dbReference type="CDD" id="cd16371">
    <property type="entry name" value="DMSOR_beta_like"/>
    <property type="match status" value="1"/>
</dbReference>
<protein>
    <submittedName>
        <fullName evidence="9">Dimethyl sulfoxide reductase</fullName>
    </submittedName>
</protein>
<feature type="domain" description="4Fe-4S ferredoxin-type" evidence="8">
    <location>
        <begin position="3"/>
        <end position="33"/>
    </location>
</feature>
<sequence>MQYGFYVNTDICTGCKACMTSCFDRNDLEVPQKFRKVYEFGGGDWATDEAGAFTSTAFGYYASMTCGHCDKPACVAACPTGAMQKNDETGLVDNDKDKCIGCMSCEKSCPYHHPVQMSDGLSHKCVLCTDEAADGEPDPVCAKACPVRAIEFGPIDDLRAKHGSVNEIGELKNETDPNVVFGLHRDAELGGTLRNPLEVSHEA</sequence>
<dbReference type="Gene3D" id="3.30.70.20">
    <property type="match status" value="2"/>
</dbReference>
<dbReference type="PROSITE" id="PS00198">
    <property type="entry name" value="4FE4S_FER_1"/>
    <property type="match status" value="1"/>
</dbReference>
<dbReference type="Proteomes" id="UP000031121">
    <property type="component" value="Chromosome"/>
</dbReference>
<dbReference type="InterPro" id="IPR017896">
    <property type="entry name" value="4Fe4S_Fe-S-bd"/>
</dbReference>
<dbReference type="PANTHER" id="PTHR43177">
    <property type="entry name" value="PROTEIN NRFC"/>
    <property type="match status" value="1"/>
</dbReference>
<gene>
    <name evidence="9" type="ORF">JI75_00520</name>
</gene>
<dbReference type="PANTHER" id="PTHR43177:SF5">
    <property type="entry name" value="ANAEROBIC DIMETHYL SULFOXIDE REDUCTASE CHAIN B-RELATED"/>
    <property type="match status" value="1"/>
</dbReference>
<evidence type="ECO:0000256" key="1">
    <source>
        <dbReference type="ARBA" id="ARBA00022448"/>
    </source>
</evidence>
<keyword evidence="3" id="KW-0479">Metal-binding</keyword>
<organism evidence="9 10">
    <name type="scientific">Berryella intestinalis</name>
    <dbReference type="NCBI Taxonomy" id="1531429"/>
    <lineage>
        <taxon>Bacteria</taxon>
        <taxon>Bacillati</taxon>
        <taxon>Actinomycetota</taxon>
        <taxon>Coriobacteriia</taxon>
        <taxon>Eggerthellales</taxon>
        <taxon>Eggerthellaceae</taxon>
        <taxon>Berryella</taxon>
    </lineage>
</organism>
<accession>A0A0A8B1W9</accession>
<reference evidence="9 10" key="2">
    <citation type="journal article" date="2015" name="Genome Announc.">
        <title>Complete Genome Sequence of Coriobacteriaceae Strain 68-1-3, a Novel Mucus-Degrading Isolate from the Swine Intestinal Tract.</title>
        <authorList>
            <person name="Looft T."/>
            <person name="Bayles D.O."/>
            <person name="Alt D.P."/>
            <person name="Stanton T.B."/>
        </authorList>
    </citation>
    <scope>NUCLEOTIDE SEQUENCE [LARGE SCALE GENOMIC DNA]</scope>
    <source>
        <strain evidence="9 10">68-1-3</strain>
    </source>
</reference>
<dbReference type="HOGENOM" id="CLU_043374_2_0_11"/>
<dbReference type="GO" id="GO:0051539">
    <property type="term" value="F:4 iron, 4 sulfur cluster binding"/>
    <property type="evidence" value="ECO:0007669"/>
    <property type="project" value="UniProtKB-KW"/>
</dbReference>
<keyword evidence="5" id="KW-0249">Electron transport</keyword>
<evidence type="ECO:0000256" key="6">
    <source>
        <dbReference type="ARBA" id="ARBA00023004"/>
    </source>
</evidence>
<dbReference type="Pfam" id="PF13247">
    <property type="entry name" value="Fer4_11"/>
    <property type="match status" value="1"/>
</dbReference>
<evidence type="ECO:0000256" key="5">
    <source>
        <dbReference type="ARBA" id="ARBA00022982"/>
    </source>
</evidence>
<proteinExistence type="predicted"/>
<evidence type="ECO:0000256" key="2">
    <source>
        <dbReference type="ARBA" id="ARBA00022485"/>
    </source>
</evidence>
<reference evidence="10" key="1">
    <citation type="submission" date="2014-08" db="EMBL/GenBank/DDBJ databases">
        <title>Coriobacteriaceae sp. complete genome.</title>
        <authorList>
            <person name="Looft T."/>
            <person name="Bayles D.O."/>
            <person name="Stanton T.B."/>
        </authorList>
    </citation>
    <scope>NUCLEOTIDE SEQUENCE [LARGE SCALE GENOMIC DNA]</scope>
    <source>
        <strain evidence="10">68-1-3</strain>
    </source>
</reference>
<dbReference type="InterPro" id="IPR017900">
    <property type="entry name" value="4Fe4S_Fe_S_CS"/>
</dbReference>
<dbReference type="OrthoDB" id="9804603at2"/>
<name>A0A0A8B1W9_9ACTN</name>
<evidence type="ECO:0000256" key="3">
    <source>
        <dbReference type="ARBA" id="ARBA00022723"/>
    </source>
</evidence>
<dbReference type="InterPro" id="IPR050954">
    <property type="entry name" value="ET_IronSulfur_Cluster-Binding"/>
</dbReference>
<feature type="domain" description="4Fe-4S ferredoxin-type" evidence="8">
    <location>
        <begin position="56"/>
        <end position="88"/>
    </location>
</feature>
<feature type="domain" description="4Fe-4S ferredoxin-type" evidence="8">
    <location>
        <begin position="90"/>
        <end position="120"/>
    </location>
</feature>
<dbReference type="EMBL" id="CP009302">
    <property type="protein sequence ID" value="AJC11410.1"/>
    <property type="molecule type" value="Genomic_DNA"/>
</dbReference>
<keyword evidence="7" id="KW-0411">Iron-sulfur</keyword>
<keyword evidence="6" id="KW-0408">Iron</keyword>
<dbReference type="GO" id="GO:0046872">
    <property type="term" value="F:metal ion binding"/>
    <property type="evidence" value="ECO:0007669"/>
    <property type="project" value="UniProtKB-KW"/>
</dbReference>
<keyword evidence="2" id="KW-0004">4Fe-4S</keyword>
<dbReference type="PROSITE" id="PS51379">
    <property type="entry name" value="4FE4S_FER_2"/>
    <property type="match status" value="3"/>
</dbReference>